<organism evidence="14 15">
    <name type="scientific">Aspergillus mulundensis</name>
    <dbReference type="NCBI Taxonomy" id="1810919"/>
    <lineage>
        <taxon>Eukaryota</taxon>
        <taxon>Fungi</taxon>
        <taxon>Dikarya</taxon>
        <taxon>Ascomycota</taxon>
        <taxon>Pezizomycotina</taxon>
        <taxon>Eurotiomycetes</taxon>
        <taxon>Eurotiomycetidae</taxon>
        <taxon>Eurotiales</taxon>
        <taxon>Aspergillaceae</taxon>
        <taxon>Aspergillus</taxon>
        <taxon>Aspergillus subgen. Nidulantes</taxon>
    </lineage>
</organism>
<proteinExistence type="inferred from homology"/>
<evidence type="ECO:0000256" key="1">
    <source>
        <dbReference type="ARBA" id="ARBA00000629"/>
    </source>
</evidence>
<keyword evidence="6 12" id="KW-0223">Dioxygenase</keyword>
<reference evidence="14 15" key="1">
    <citation type="journal article" date="2018" name="IMA Fungus">
        <title>IMA Genome-F 9: Draft genome sequence of Annulohypoxylon stygium, Aspergillus mulundensis, Berkeleyomyces basicola (syn. Thielaviopsis basicola), Ceratocystis smalleyi, two Cercospora beticola strains, Coleophoma cylindrospora, Fusarium fracticaudum, Phialophora cf. hyalina, and Morchella septimelata.</title>
        <authorList>
            <person name="Wingfield B.D."/>
            <person name="Bills G.F."/>
            <person name="Dong Y."/>
            <person name="Huang W."/>
            <person name="Nel W.J."/>
            <person name="Swalarsk-Parry B.S."/>
            <person name="Vaghefi N."/>
            <person name="Wilken P.M."/>
            <person name="An Z."/>
            <person name="de Beer Z.W."/>
            <person name="De Vos L."/>
            <person name="Chen L."/>
            <person name="Duong T.A."/>
            <person name="Gao Y."/>
            <person name="Hammerbacher A."/>
            <person name="Kikkert J.R."/>
            <person name="Li Y."/>
            <person name="Li H."/>
            <person name="Li K."/>
            <person name="Li Q."/>
            <person name="Liu X."/>
            <person name="Ma X."/>
            <person name="Naidoo K."/>
            <person name="Pethybridge S.J."/>
            <person name="Sun J."/>
            <person name="Steenkamp E.T."/>
            <person name="van der Nest M.A."/>
            <person name="van Wyk S."/>
            <person name="Wingfield M.J."/>
            <person name="Xiong C."/>
            <person name="Yue Q."/>
            <person name="Zhang X."/>
        </authorList>
    </citation>
    <scope>NUCLEOTIDE SEQUENCE [LARGE SCALE GENOMIC DNA]</scope>
    <source>
        <strain evidence="14 15">DSM 5745</strain>
    </source>
</reference>
<dbReference type="Proteomes" id="UP000256690">
    <property type="component" value="Unassembled WGS sequence"/>
</dbReference>
<sequence>MPYLKSGSTSSSDAGNSPSNAFEELVQDLSIALGPSSGLDSDDVDPLDIQRLMELYTSNEKDWTHYALGDTHKSYTRNLIDEGNGKSNLVSFLHASPPVVIFHRRRYLCAYLILVWSPGRGSAIHDHANAHCVMKILKGSLQETLYTWPDQDKVQHGQSSPPQVTKVTTYGENQVTYMSDQLGLHKIHNPNPNEVAISLHLYTPPNAAHYGFSIFDEKSGKASHIKQSHFYSIRGERT</sequence>
<keyword evidence="7 12" id="KW-0560">Oxidoreductase</keyword>
<feature type="binding site" evidence="11">
    <location>
        <position position="125"/>
    </location>
    <ligand>
        <name>Fe cation</name>
        <dbReference type="ChEBI" id="CHEBI:24875"/>
        <note>catalytic</note>
    </ligand>
</feature>
<dbReference type="AlphaFoldDB" id="A0A3D8T4V8"/>
<dbReference type="InterPro" id="IPR010300">
    <property type="entry name" value="CDO_1"/>
</dbReference>
<dbReference type="STRING" id="1810919.A0A3D8T4V8"/>
<dbReference type="InterPro" id="IPR014710">
    <property type="entry name" value="RmlC-like_jellyroll"/>
</dbReference>
<evidence type="ECO:0000256" key="11">
    <source>
        <dbReference type="PIRSR" id="PIRSR610300-51"/>
    </source>
</evidence>
<keyword evidence="8 11" id="KW-0408">Iron</keyword>
<dbReference type="EC" id="1.13.11.20" evidence="3 12"/>
<feature type="binding site" evidence="11">
    <location>
        <position position="127"/>
    </location>
    <ligand>
        <name>Fe cation</name>
        <dbReference type="ChEBI" id="CHEBI:24875"/>
        <note>catalytic</note>
    </ligand>
</feature>
<dbReference type="FunFam" id="2.60.120.10:FF:000189">
    <property type="entry name" value="Cysteine dioxygenase"/>
    <property type="match status" value="1"/>
</dbReference>
<gene>
    <name evidence="14" type="ORF">DSM5745_00907</name>
</gene>
<comment type="catalytic activity">
    <reaction evidence="1 12">
        <text>L-cysteine + O2 = 3-sulfino-L-alanine + H(+)</text>
        <dbReference type="Rhea" id="RHEA:20441"/>
        <dbReference type="ChEBI" id="CHEBI:15378"/>
        <dbReference type="ChEBI" id="CHEBI:15379"/>
        <dbReference type="ChEBI" id="CHEBI:35235"/>
        <dbReference type="ChEBI" id="CHEBI:61085"/>
        <dbReference type="EC" id="1.13.11.20"/>
    </reaction>
</comment>
<dbReference type="EMBL" id="PVWQ01000001">
    <property type="protein sequence ID" value="RDW93585.1"/>
    <property type="molecule type" value="Genomic_DNA"/>
</dbReference>
<evidence type="ECO:0000256" key="2">
    <source>
        <dbReference type="ARBA" id="ARBA00006622"/>
    </source>
</evidence>
<dbReference type="Gene3D" id="2.60.120.10">
    <property type="entry name" value="Jelly Rolls"/>
    <property type="match status" value="1"/>
</dbReference>
<dbReference type="GO" id="GO:0019448">
    <property type="term" value="P:L-cysteine catabolic process"/>
    <property type="evidence" value="ECO:0007669"/>
    <property type="project" value="TreeGrafter"/>
</dbReference>
<evidence type="ECO:0000256" key="4">
    <source>
        <dbReference type="ARBA" id="ARBA00022723"/>
    </source>
</evidence>
<dbReference type="Pfam" id="PF05995">
    <property type="entry name" value="CDO_I"/>
    <property type="match status" value="2"/>
</dbReference>
<accession>A0A3D8T4V8</accession>
<dbReference type="GO" id="GO:0008198">
    <property type="term" value="F:ferrous iron binding"/>
    <property type="evidence" value="ECO:0007669"/>
    <property type="project" value="TreeGrafter"/>
</dbReference>
<dbReference type="OrthoDB" id="543511at2759"/>
<evidence type="ECO:0000313" key="15">
    <source>
        <dbReference type="Proteomes" id="UP000256690"/>
    </source>
</evidence>
<evidence type="ECO:0000256" key="9">
    <source>
        <dbReference type="ARBA" id="ARBA00070673"/>
    </source>
</evidence>
<feature type="region of interest" description="Disordered" evidence="13">
    <location>
        <begin position="1"/>
        <end position="20"/>
    </location>
</feature>
<dbReference type="GeneID" id="38111277"/>
<evidence type="ECO:0000256" key="10">
    <source>
        <dbReference type="PIRSR" id="PIRSR610300-50"/>
    </source>
</evidence>
<dbReference type="GO" id="GO:0017172">
    <property type="term" value="F:cysteine dioxygenase activity"/>
    <property type="evidence" value="ECO:0007669"/>
    <property type="project" value="UniProtKB-UniRule"/>
</dbReference>
<keyword evidence="4 11" id="KW-0479">Metal-binding</keyword>
<keyword evidence="5 10" id="KW-0883">Thioether bond</keyword>
<dbReference type="PANTHER" id="PTHR12918">
    <property type="entry name" value="CYSTEINE DIOXYGENASE"/>
    <property type="match status" value="1"/>
</dbReference>
<evidence type="ECO:0000313" key="14">
    <source>
        <dbReference type="EMBL" id="RDW93585.1"/>
    </source>
</evidence>
<comment type="caution">
    <text evidence="14">The sequence shown here is derived from an EMBL/GenBank/DDBJ whole genome shotgun (WGS) entry which is preliminary data.</text>
</comment>
<dbReference type="SUPFAM" id="SSF51182">
    <property type="entry name" value="RmlC-like cupins"/>
    <property type="match status" value="1"/>
</dbReference>
<comment type="similarity">
    <text evidence="2 12">Belongs to the cysteine dioxygenase family.</text>
</comment>
<keyword evidence="15" id="KW-1185">Reference proteome</keyword>
<evidence type="ECO:0000256" key="8">
    <source>
        <dbReference type="ARBA" id="ARBA00023004"/>
    </source>
</evidence>
<dbReference type="CDD" id="cd10548">
    <property type="entry name" value="cupin_CDO"/>
    <property type="match status" value="1"/>
</dbReference>
<feature type="cross-link" description="3'-(S-cysteinyl)-tyrosine (Cys-Tyr)" evidence="10">
    <location>
        <begin position="132"/>
        <end position="202"/>
    </location>
</feature>
<evidence type="ECO:0000256" key="12">
    <source>
        <dbReference type="RuleBase" id="RU366010"/>
    </source>
</evidence>
<evidence type="ECO:0000256" key="3">
    <source>
        <dbReference type="ARBA" id="ARBA00013133"/>
    </source>
</evidence>
<comment type="cofactor">
    <cofactor evidence="12">
        <name>Fe cation</name>
        <dbReference type="ChEBI" id="CHEBI:24875"/>
    </cofactor>
    <text evidence="12">Binds 1 Fe cation per subunit.</text>
</comment>
<dbReference type="PANTHER" id="PTHR12918:SF1">
    <property type="entry name" value="CYSTEINE DIOXYGENASE TYPE 1"/>
    <property type="match status" value="1"/>
</dbReference>
<evidence type="ECO:0000256" key="6">
    <source>
        <dbReference type="ARBA" id="ARBA00022964"/>
    </source>
</evidence>
<evidence type="ECO:0000256" key="7">
    <source>
        <dbReference type="ARBA" id="ARBA00023002"/>
    </source>
</evidence>
<dbReference type="RefSeq" id="XP_026608768.1">
    <property type="nucleotide sequence ID" value="XM_026742923.1"/>
</dbReference>
<feature type="binding site" evidence="11">
    <location>
        <position position="185"/>
    </location>
    <ligand>
        <name>Fe cation</name>
        <dbReference type="ChEBI" id="CHEBI:24875"/>
        <note>catalytic</note>
    </ligand>
</feature>
<evidence type="ECO:0000256" key="5">
    <source>
        <dbReference type="ARBA" id="ARBA00022784"/>
    </source>
</evidence>
<name>A0A3D8T4V8_9EURO</name>
<evidence type="ECO:0000256" key="13">
    <source>
        <dbReference type="SAM" id="MobiDB-lite"/>
    </source>
</evidence>
<dbReference type="InterPro" id="IPR011051">
    <property type="entry name" value="RmlC_Cupin_sf"/>
</dbReference>
<protein>
    <recommendedName>
        <fullName evidence="9 12">Cysteine dioxygenase</fullName>
        <ecNumber evidence="3 12">1.13.11.20</ecNumber>
    </recommendedName>
</protein>